<feature type="compositionally biased region" description="Acidic residues" evidence="1">
    <location>
        <begin position="70"/>
        <end position="94"/>
    </location>
</feature>
<name>A0A834KES1_VESVU</name>
<comment type="caution">
    <text evidence="2">The sequence shown here is derived from an EMBL/GenBank/DDBJ whole genome shotgun (WGS) entry which is preliminary data.</text>
</comment>
<organism evidence="2 3">
    <name type="scientific">Vespula vulgaris</name>
    <name type="common">Yellow jacket</name>
    <name type="synonym">Wasp</name>
    <dbReference type="NCBI Taxonomy" id="7454"/>
    <lineage>
        <taxon>Eukaryota</taxon>
        <taxon>Metazoa</taxon>
        <taxon>Ecdysozoa</taxon>
        <taxon>Arthropoda</taxon>
        <taxon>Hexapoda</taxon>
        <taxon>Insecta</taxon>
        <taxon>Pterygota</taxon>
        <taxon>Neoptera</taxon>
        <taxon>Endopterygota</taxon>
        <taxon>Hymenoptera</taxon>
        <taxon>Apocrita</taxon>
        <taxon>Aculeata</taxon>
        <taxon>Vespoidea</taxon>
        <taxon>Vespidae</taxon>
        <taxon>Vespinae</taxon>
        <taxon>Vespula</taxon>
    </lineage>
</organism>
<evidence type="ECO:0000313" key="2">
    <source>
        <dbReference type="EMBL" id="KAF7405368.1"/>
    </source>
</evidence>
<proteinExistence type="predicted"/>
<evidence type="ECO:0000256" key="1">
    <source>
        <dbReference type="SAM" id="MobiDB-lite"/>
    </source>
</evidence>
<reference evidence="2" key="1">
    <citation type="journal article" date="2020" name="G3 (Bethesda)">
        <title>High-Quality Assemblies for Three Invasive Social Wasps from the &lt;i&gt;Vespula&lt;/i&gt; Genus.</title>
        <authorList>
            <person name="Harrop T.W.R."/>
            <person name="Guhlin J."/>
            <person name="McLaughlin G.M."/>
            <person name="Permina E."/>
            <person name="Stockwell P."/>
            <person name="Gilligan J."/>
            <person name="Le Lec M.F."/>
            <person name="Gruber M.A.M."/>
            <person name="Quinn O."/>
            <person name="Lovegrove M."/>
            <person name="Duncan E.J."/>
            <person name="Remnant E.J."/>
            <person name="Van Eeckhoven J."/>
            <person name="Graham B."/>
            <person name="Knapp R.A."/>
            <person name="Langford K.W."/>
            <person name="Kronenberg Z."/>
            <person name="Press M.O."/>
            <person name="Eacker S.M."/>
            <person name="Wilson-Rankin E.E."/>
            <person name="Purcell J."/>
            <person name="Lester P.J."/>
            <person name="Dearden P.K."/>
        </authorList>
    </citation>
    <scope>NUCLEOTIDE SEQUENCE</scope>
    <source>
        <strain evidence="2">Marl-1</strain>
    </source>
</reference>
<gene>
    <name evidence="2" type="ORF">HZH66_004274</name>
</gene>
<dbReference type="AlphaFoldDB" id="A0A834KES1"/>
<keyword evidence="3" id="KW-1185">Reference proteome</keyword>
<sequence>MRDVKEAEVGGGMERGSTDSDQLEVIPRVESPASRSMKFFLSPLAARTCEKSGLLHPHPTIEVLARGATEEEEKEEEVVAAEEEEEEEEEEEKV</sequence>
<dbReference type="Proteomes" id="UP000614350">
    <property type="component" value="Unassembled WGS sequence"/>
</dbReference>
<accession>A0A834KES1</accession>
<dbReference type="EMBL" id="JACSEA010000003">
    <property type="protein sequence ID" value="KAF7405368.1"/>
    <property type="molecule type" value="Genomic_DNA"/>
</dbReference>
<evidence type="ECO:0000313" key="3">
    <source>
        <dbReference type="Proteomes" id="UP000614350"/>
    </source>
</evidence>
<feature type="region of interest" description="Disordered" evidence="1">
    <location>
        <begin position="1"/>
        <end position="23"/>
    </location>
</feature>
<feature type="region of interest" description="Disordered" evidence="1">
    <location>
        <begin position="66"/>
        <end position="94"/>
    </location>
</feature>
<protein>
    <submittedName>
        <fullName evidence="2">Uncharacterized protein</fullName>
    </submittedName>
</protein>